<protein>
    <submittedName>
        <fullName evidence="1">AbrB/MazE/SpoVT family DNA-binding domain-containing protein</fullName>
    </submittedName>
</protein>
<dbReference type="Proteomes" id="UP000465846">
    <property type="component" value="Chromosome"/>
</dbReference>
<dbReference type="GO" id="GO:0003677">
    <property type="term" value="F:DNA binding"/>
    <property type="evidence" value="ECO:0007669"/>
    <property type="project" value="UniProtKB-KW"/>
</dbReference>
<name>A0A6C0UM70_9EURY</name>
<evidence type="ECO:0000313" key="2">
    <source>
        <dbReference type="Proteomes" id="UP000465846"/>
    </source>
</evidence>
<dbReference type="EMBL" id="CP048739">
    <property type="protein sequence ID" value="QIB76544.1"/>
    <property type="molecule type" value="Genomic_DNA"/>
</dbReference>
<dbReference type="AlphaFoldDB" id="A0A6C0UM70"/>
<evidence type="ECO:0000313" key="1">
    <source>
        <dbReference type="EMBL" id="QIB76544.1"/>
    </source>
</evidence>
<accession>A0A6C0UM70</accession>
<keyword evidence="1" id="KW-0238">DNA-binding</keyword>
<gene>
    <name evidence="1" type="ORF">G3I44_16410</name>
</gene>
<proteinExistence type="predicted"/>
<organism evidence="1 2">
    <name type="scientific">Halogeometricum borinquense</name>
    <dbReference type="NCBI Taxonomy" id="60847"/>
    <lineage>
        <taxon>Archaea</taxon>
        <taxon>Methanobacteriati</taxon>
        <taxon>Methanobacteriota</taxon>
        <taxon>Stenosarchaea group</taxon>
        <taxon>Halobacteria</taxon>
        <taxon>Halobacteriales</taxon>
        <taxon>Haloferacaceae</taxon>
        <taxon>Halogeometricum</taxon>
    </lineage>
</organism>
<reference evidence="1 2" key="1">
    <citation type="submission" date="2020-02" db="EMBL/GenBank/DDBJ databases">
        <title>Whole genome sequence of Halogeometricum borinquense strain wsp4.</title>
        <authorList>
            <person name="Verma D.K."/>
            <person name="Gopal K."/>
            <person name="Prasad E.S."/>
        </authorList>
    </citation>
    <scope>NUCLEOTIDE SEQUENCE [LARGE SCALE GENOMIC DNA]</scope>
    <source>
        <strain evidence="2">wsp4</strain>
    </source>
</reference>
<sequence>MASANPSTKGADGTRKTTPQSDVNSEIVLGEKVHDDIKTRQAQQNGNSENCIEVNLTKFGKQYHGIEKGQLLEVEVREGGILIKPCEFAER</sequence>